<dbReference type="STRING" id="1797711.A2870_01895"/>
<gene>
    <name evidence="2" type="ORF">A2870_01895</name>
</gene>
<evidence type="ECO:0000313" key="3">
    <source>
        <dbReference type="Proteomes" id="UP000179102"/>
    </source>
</evidence>
<dbReference type="EMBL" id="MFAZ01000040">
    <property type="protein sequence ID" value="OGD86533.1"/>
    <property type="molecule type" value="Genomic_DNA"/>
</dbReference>
<dbReference type="Pfam" id="PF18895">
    <property type="entry name" value="T4SS_pilin"/>
    <property type="match status" value="1"/>
</dbReference>
<sequence>MLNFLAANPLGKIAPQPGTVPDTGGDPSGFVASLISSGISLLITVAFVVGLIWMIFAGYSFIFAGDDPKKVTSAWSRIYWGLIGLVIVVGSYAIIKLVETVFKVQFLSGPFSLNP</sequence>
<evidence type="ECO:0000256" key="1">
    <source>
        <dbReference type="SAM" id="Phobius"/>
    </source>
</evidence>
<organism evidence="2 3">
    <name type="scientific">Candidatus Curtissbacteria bacterium RIFCSPHIGHO2_01_FULL_41_11</name>
    <dbReference type="NCBI Taxonomy" id="1797711"/>
    <lineage>
        <taxon>Bacteria</taxon>
        <taxon>Candidatus Curtissiibacteriota</taxon>
    </lineage>
</organism>
<accession>A0A1F5G3T0</accession>
<keyword evidence="1" id="KW-1133">Transmembrane helix</keyword>
<keyword evidence="1" id="KW-0812">Transmembrane</keyword>
<keyword evidence="1" id="KW-0472">Membrane</keyword>
<evidence type="ECO:0000313" key="2">
    <source>
        <dbReference type="EMBL" id="OGD86533.1"/>
    </source>
</evidence>
<comment type="caution">
    <text evidence="2">The sequence shown here is derived from an EMBL/GenBank/DDBJ whole genome shotgun (WGS) entry which is preliminary data.</text>
</comment>
<name>A0A1F5G3T0_9BACT</name>
<dbReference type="InterPro" id="IPR043993">
    <property type="entry name" value="T4SS_pilin"/>
</dbReference>
<feature type="transmembrane region" description="Helical" evidence="1">
    <location>
        <begin position="78"/>
        <end position="98"/>
    </location>
</feature>
<proteinExistence type="predicted"/>
<reference evidence="2 3" key="1">
    <citation type="journal article" date="2016" name="Nat. Commun.">
        <title>Thousands of microbial genomes shed light on interconnected biogeochemical processes in an aquifer system.</title>
        <authorList>
            <person name="Anantharaman K."/>
            <person name="Brown C.T."/>
            <person name="Hug L.A."/>
            <person name="Sharon I."/>
            <person name="Castelle C.J."/>
            <person name="Probst A.J."/>
            <person name="Thomas B.C."/>
            <person name="Singh A."/>
            <person name="Wilkins M.J."/>
            <person name="Karaoz U."/>
            <person name="Brodie E.L."/>
            <person name="Williams K.H."/>
            <person name="Hubbard S.S."/>
            <person name="Banfield J.F."/>
        </authorList>
    </citation>
    <scope>NUCLEOTIDE SEQUENCE [LARGE SCALE GENOMIC DNA]</scope>
</reference>
<feature type="transmembrane region" description="Helical" evidence="1">
    <location>
        <begin position="30"/>
        <end position="57"/>
    </location>
</feature>
<dbReference type="AlphaFoldDB" id="A0A1F5G3T0"/>
<dbReference type="Proteomes" id="UP000179102">
    <property type="component" value="Unassembled WGS sequence"/>
</dbReference>
<protein>
    <submittedName>
        <fullName evidence="2">Uncharacterized protein</fullName>
    </submittedName>
</protein>